<dbReference type="AlphaFoldDB" id="A0A084H100"/>
<dbReference type="RefSeq" id="WP_029566353.1">
    <property type="nucleotide sequence ID" value="NZ_JNVC02000002.1"/>
</dbReference>
<gene>
    <name evidence="1" type="ORF">GS18_0206560</name>
</gene>
<proteinExistence type="predicted"/>
<name>A0A084H100_METID</name>
<dbReference type="NCBIfam" id="NF005841">
    <property type="entry name" value="PRK07758.1"/>
    <property type="match status" value="1"/>
</dbReference>
<dbReference type="STRING" id="246786.GS18_0206560"/>
<dbReference type="OrthoDB" id="7950977at2"/>
<accession>A0A084H100</accession>
<evidence type="ECO:0000313" key="2">
    <source>
        <dbReference type="Proteomes" id="UP000028549"/>
    </source>
</evidence>
<dbReference type="SUPFAM" id="SSF47789">
    <property type="entry name" value="C-terminal domain of RNA polymerase alpha subunit"/>
    <property type="match status" value="1"/>
</dbReference>
<dbReference type="Proteomes" id="UP000028549">
    <property type="component" value="Unassembled WGS sequence"/>
</dbReference>
<organism evidence="1 2">
    <name type="scientific">Metabacillus indicus</name>
    <name type="common">Bacillus indicus</name>
    <dbReference type="NCBI Taxonomy" id="246786"/>
    <lineage>
        <taxon>Bacteria</taxon>
        <taxon>Bacillati</taxon>
        <taxon>Bacillota</taxon>
        <taxon>Bacilli</taxon>
        <taxon>Bacillales</taxon>
        <taxon>Bacillaceae</taxon>
        <taxon>Metabacillus</taxon>
    </lineage>
</organism>
<evidence type="ECO:0000313" key="1">
    <source>
        <dbReference type="EMBL" id="KEZ53262.1"/>
    </source>
</evidence>
<dbReference type="EMBL" id="JNVC02000002">
    <property type="protein sequence ID" value="KEZ53262.1"/>
    <property type="molecule type" value="Genomic_DNA"/>
</dbReference>
<keyword evidence="2" id="KW-1185">Reference proteome</keyword>
<evidence type="ECO:0008006" key="3">
    <source>
        <dbReference type="Google" id="ProtNLM"/>
    </source>
</evidence>
<comment type="caution">
    <text evidence="1">The sequence shown here is derived from an EMBL/GenBank/DDBJ whole genome shotgun (WGS) entry which is preliminary data.</text>
</comment>
<sequence length="104" mass="11576">MKRRSTTLADKTLRTCKNGHNYLKSSDCPICPVCESEREIESDFLSKIGAPARRALERNNITSLQRLSEYDEPDILKLHGVGPSTIPKLKAALEEAGLSFKSTK</sequence>
<protein>
    <recommendedName>
        <fullName evidence="3">RNA polymerase alpha subunit C-terminal domain-containing protein</fullName>
    </recommendedName>
</protein>
<dbReference type="Gene3D" id="1.10.150.20">
    <property type="entry name" value="5' to 3' exonuclease, C-terminal subdomain"/>
    <property type="match status" value="1"/>
</dbReference>
<reference evidence="1 2" key="1">
    <citation type="journal article" date="2005" name="Int. J. Syst. Evol. Microbiol.">
        <title>Bacillus cibi sp. nov., isolated from jeotgal, a traditional Korean fermented seafood.</title>
        <authorList>
            <person name="Yoon J.H."/>
            <person name="Lee C.H."/>
            <person name="Oh T.K."/>
        </authorList>
    </citation>
    <scope>NUCLEOTIDE SEQUENCE [LARGE SCALE GENOMIC DNA]</scope>
    <source>
        <strain evidence="1 2">DSM 16189</strain>
    </source>
</reference>